<protein>
    <submittedName>
        <fullName evidence="1">GNAT family N-acetyltransferase</fullName>
    </submittedName>
</protein>
<evidence type="ECO:0000313" key="2">
    <source>
        <dbReference type="Proteomes" id="UP000306319"/>
    </source>
</evidence>
<organism evidence="1 2">
    <name type="scientific">Lepagella muris</name>
    <dbReference type="NCBI Taxonomy" id="3032870"/>
    <lineage>
        <taxon>Bacteria</taxon>
        <taxon>Pseudomonadati</taxon>
        <taxon>Bacteroidota</taxon>
        <taxon>Bacteroidia</taxon>
        <taxon>Bacteroidales</taxon>
        <taxon>Muribaculaceae</taxon>
        <taxon>Lepagella</taxon>
    </lineage>
</organism>
<name>A0AC61RF67_9BACT</name>
<proteinExistence type="predicted"/>
<sequence>MIRIEKLTDNHNLTSFDCGDVDLNEFLTDDAIPFQEKRIATTYIVIINDRVAAYFSLLNDKVSRTDVSKSAWRKLKKLFAHSKHRSNYPAIKIGRFAVCKDFASQGLGSVIMDAIKQSVNEKSQYSAFRFLTVDAYISAIPFYLKNGFIEMLSEQENDTTRTMYFDMLNL</sequence>
<reference evidence="1" key="1">
    <citation type="submission" date="2019-04" db="EMBL/GenBank/DDBJ databases">
        <title>Microbes associate with the intestines of laboratory mice.</title>
        <authorList>
            <person name="Navarre W."/>
            <person name="Wong E."/>
            <person name="Huang K."/>
            <person name="Tropini C."/>
            <person name="Ng K."/>
            <person name="Yu B."/>
        </authorList>
    </citation>
    <scope>NUCLEOTIDE SEQUENCE</scope>
    <source>
        <strain evidence="1">NM04_E33</strain>
    </source>
</reference>
<keyword evidence="2" id="KW-1185">Reference proteome</keyword>
<comment type="caution">
    <text evidence="1">The sequence shown here is derived from an EMBL/GenBank/DDBJ whole genome shotgun (WGS) entry which is preliminary data.</text>
</comment>
<accession>A0AC61RF67</accession>
<evidence type="ECO:0000313" key="1">
    <source>
        <dbReference type="EMBL" id="TGY79204.1"/>
    </source>
</evidence>
<dbReference type="Proteomes" id="UP000306319">
    <property type="component" value="Unassembled WGS sequence"/>
</dbReference>
<gene>
    <name evidence="1" type="ORF">E5331_07440</name>
</gene>
<dbReference type="EMBL" id="SRYB01000008">
    <property type="protein sequence ID" value="TGY79204.1"/>
    <property type="molecule type" value="Genomic_DNA"/>
</dbReference>